<protein>
    <submittedName>
        <fullName evidence="2">Uncharacterized protein</fullName>
    </submittedName>
</protein>
<evidence type="ECO:0000256" key="1">
    <source>
        <dbReference type="SAM" id="Phobius"/>
    </source>
</evidence>
<dbReference type="Proteomes" id="UP001141806">
    <property type="component" value="Unassembled WGS sequence"/>
</dbReference>
<comment type="caution">
    <text evidence="2">The sequence shown here is derived from an EMBL/GenBank/DDBJ whole genome shotgun (WGS) entry which is preliminary data.</text>
</comment>
<name>A0A9Q0QRI8_9MAGN</name>
<reference evidence="2" key="1">
    <citation type="journal article" date="2023" name="Plant J.">
        <title>The genome of the king protea, Protea cynaroides.</title>
        <authorList>
            <person name="Chang J."/>
            <person name="Duong T.A."/>
            <person name="Schoeman C."/>
            <person name="Ma X."/>
            <person name="Roodt D."/>
            <person name="Barker N."/>
            <person name="Li Z."/>
            <person name="Van de Peer Y."/>
            <person name="Mizrachi E."/>
        </authorList>
    </citation>
    <scope>NUCLEOTIDE SEQUENCE</scope>
    <source>
        <tissue evidence="2">Young leaves</tissue>
    </source>
</reference>
<sequence>MAGRSRSATVNLSPVFIFSCLFELSIPGSTLYAVLLQSISISLSRSLARSRARTIGILNAAFLQDKRIYKETSPNCLHSFPSIICNFSVLLSLFSHQLAFPLS</sequence>
<organism evidence="2 3">
    <name type="scientific">Protea cynaroides</name>
    <dbReference type="NCBI Taxonomy" id="273540"/>
    <lineage>
        <taxon>Eukaryota</taxon>
        <taxon>Viridiplantae</taxon>
        <taxon>Streptophyta</taxon>
        <taxon>Embryophyta</taxon>
        <taxon>Tracheophyta</taxon>
        <taxon>Spermatophyta</taxon>
        <taxon>Magnoliopsida</taxon>
        <taxon>Proteales</taxon>
        <taxon>Proteaceae</taxon>
        <taxon>Protea</taxon>
    </lineage>
</organism>
<dbReference type="PROSITE" id="PS51257">
    <property type="entry name" value="PROKAR_LIPOPROTEIN"/>
    <property type="match status" value="1"/>
</dbReference>
<keyword evidence="3" id="KW-1185">Reference proteome</keyword>
<dbReference type="AlphaFoldDB" id="A0A9Q0QRI8"/>
<proteinExistence type="predicted"/>
<accession>A0A9Q0QRI8</accession>
<feature type="transmembrane region" description="Helical" evidence="1">
    <location>
        <begin position="12"/>
        <end position="35"/>
    </location>
</feature>
<keyword evidence="1" id="KW-0812">Transmembrane</keyword>
<gene>
    <name evidence="2" type="ORF">NE237_015926</name>
</gene>
<evidence type="ECO:0000313" key="2">
    <source>
        <dbReference type="EMBL" id="KAJ4969225.1"/>
    </source>
</evidence>
<keyword evidence="1" id="KW-1133">Transmembrane helix</keyword>
<evidence type="ECO:0000313" key="3">
    <source>
        <dbReference type="Proteomes" id="UP001141806"/>
    </source>
</evidence>
<dbReference type="EMBL" id="JAMYWD010000006">
    <property type="protein sequence ID" value="KAJ4969225.1"/>
    <property type="molecule type" value="Genomic_DNA"/>
</dbReference>
<keyword evidence="1" id="KW-0472">Membrane</keyword>